<evidence type="ECO:0000259" key="1">
    <source>
        <dbReference type="Pfam" id="PF00117"/>
    </source>
</evidence>
<dbReference type="EC" id="6.3.5.2" evidence="2"/>
<accession>A0ABV2QJ48</accession>
<dbReference type="SUPFAM" id="SSF52317">
    <property type="entry name" value="Class I glutamine amidotransferase-like"/>
    <property type="match status" value="1"/>
</dbReference>
<sequence length="265" mass="28431">MTSRAHTLERSDSDVRTGIKPFLLLASRADDEAADDEYASFLATGGLQPHELVRIRLEAGSLPPIDLDDYSGIIVGGSPFNASDPVEQKSAVQLRVETELGALIDHVIERDFPFFGACYGIGLLTSRLGGVVDDSTPEVAGPTRIAITDDGAADQLFAGLQAEFDAYVGHKEACAVLPQGAVLLASGTACPVQAFRLGRNVYATQFHPELSRASILTRLRIYSDNGYFAPDTYDEVVATINGSSVTEPPALVRAFVERFRRPTSA</sequence>
<dbReference type="RefSeq" id="WP_354023267.1">
    <property type="nucleotide sequence ID" value="NZ_JBEPSJ010000001.1"/>
</dbReference>
<proteinExistence type="predicted"/>
<keyword evidence="3" id="KW-1185">Reference proteome</keyword>
<dbReference type="CDD" id="cd01741">
    <property type="entry name" value="GATase1_1"/>
    <property type="match status" value="1"/>
</dbReference>
<dbReference type="EMBL" id="JBEPSJ010000001">
    <property type="protein sequence ID" value="MET4581076.1"/>
    <property type="molecule type" value="Genomic_DNA"/>
</dbReference>
<gene>
    <name evidence="2" type="ORF">ABIE21_000566</name>
</gene>
<name>A0ABV2QJ48_9MICO</name>
<dbReference type="GO" id="GO:0003922">
    <property type="term" value="F:GMP synthase (glutamine-hydrolyzing) activity"/>
    <property type="evidence" value="ECO:0007669"/>
    <property type="project" value="UniProtKB-EC"/>
</dbReference>
<dbReference type="InterPro" id="IPR017926">
    <property type="entry name" value="GATASE"/>
</dbReference>
<dbReference type="Proteomes" id="UP001549257">
    <property type="component" value="Unassembled WGS sequence"/>
</dbReference>
<evidence type="ECO:0000313" key="2">
    <source>
        <dbReference type="EMBL" id="MET4581076.1"/>
    </source>
</evidence>
<dbReference type="InterPro" id="IPR044992">
    <property type="entry name" value="ChyE-like"/>
</dbReference>
<dbReference type="InterPro" id="IPR029062">
    <property type="entry name" value="Class_I_gatase-like"/>
</dbReference>
<protein>
    <submittedName>
        <fullName evidence="2">GMP synthase (Glutamine-hydrolyzing)</fullName>
        <ecNumber evidence="2">6.3.5.2</ecNumber>
    </submittedName>
</protein>
<feature type="domain" description="Glutamine amidotransferase" evidence="1">
    <location>
        <begin position="67"/>
        <end position="211"/>
    </location>
</feature>
<dbReference type="PROSITE" id="PS51273">
    <property type="entry name" value="GATASE_TYPE_1"/>
    <property type="match status" value="1"/>
</dbReference>
<organism evidence="2 3">
    <name type="scientific">Conyzicola nivalis</name>
    <dbReference type="NCBI Taxonomy" id="1477021"/>
    <lineage>
        <taxon>Bacteria</taxon>
        <taxon>Bacillati</taxon>
        <taxon>Actinomycetota</taxon>
        <taxon>Actinomycetes</taxon>
        <taxon>Micrococcales</taxon>
        <taxon>Microbacteriaceae</taxon>
        <taxon>Conyzicola</taxon>
    </lineage>
</organism>
<reference evidence="2 3" key="1">
    <citation type="submission" date="2024-06" db="EMBL/GenBank/DDBJ databases">
        <title>Sorghum-associated microbial communities from plants grown in Nebraska, USA.</title>
        <authorList>
            <person name="Schachtman D."/>
        </authorList>
    </citation>
    <scope>NUCLEOTIDE SEQUENCE [LARGE SCALE GENOMIC DNA]</scope>
    <source>
        <strain evidence="2 3">2857</strain>
    </source>
</reference>
<dbReference type="PANTHER" id="PTHR42695">
    <property type="entry name" value="GLUTAMINE AMIDOTRANSFERASE YLR126C-RELATED"/>
    <property type="match status" value="1"/>
</dbReference>
<dbReference type="Pfam" id="PF00117">
    <property type="entry name" value="GATase"/>
    <property type="match status" value="1"/>
</dbReference>
<keyword evidence="2" id="KW-0436">Ligase</keyword>
<dbReference type="Gene3D" id="3.40.50.880">
    <property type="match status" value="1"/>
</dbReference>
<dbReference type="PANTHER" id="PTHR42695:SF5">
    <property type="entry name" value="GLUTAMINE AMIDOTRANSFERASE YLR126C-RELATED"/>
    <property type="match status" value="1"/>
</dbReference>
<comment type="caution">
    <text evidence="2">The sequence shown here is derived from an EMBL/GenBank/DDBJ whole genome shotgun (WGS) entry which is preliminary data.</text>
</comment>
<evidence type="ECO:0000313" key="3">
    <source>
        <dbReference type="Proteomes" id="UP001549257"/>
    </source>
</evidence>
<dbReference type="NCBIfam" id="NF005743">
    <property type="entry name" value="PRK07567.1"/>
    <property type="match status" value="1"/>
</dbReference>